<reference evidence="1 2" key="1">
    <citation type="submission" date="2015-04" db="EMBL/GenBank/DDBJ databases">
        <authorList>
            <person name="Syromyatnikov M.Y."/>
            <person name="Popov V.N."/>
        </authorList>
    </citation>
    <scope>NUCLEOTIDE SEQUENCE [LARGE SCALE GENOMIC DNA]</scope>
</reference>
<evidence type="ECO:0000313" key="2">
    <source>
        <dbReference type="Proteomes" id="UP000183832"/>
    </source>
</evidence>
<organism evidence="1 2">
    <name type="scientific">Clunio marinus</name>
    <dbReference type="NCBI Taxonomy" id="568069"/>
    <lineage>
        <taxon>Eukaryota</taxon>
        <taxon>Metazoa</taxon>
        <taxon>Ecdysozoa</taxon>
        <taxon>Arthropoda</taxon>
        <taxon>Hexapoda</taxon>
        <taxon>Insecta</taxon>
        <taxon>Pterygota</taxon>
        <taxon>Neoptera</taxon>
        <taxon>Endopterygota</taxon>
        <taxon>Diptera</taxon>
        <taxon>Nematocera</taxon>
        <taxon>Chironomoidea</taxon>
        <taxon>Chironomidae</taxon>
        <taxon>Clunio</taxon>
    </lineage>
</organism>
<protein>
    <submittedName>
        <fullName evidence="1">CLUMA_CG019214, isoform A</fullName>
    </submittedName>
</protein>
<sequence>MAMSELSPMIEMIVVAILIIICKNKLAEKFKAEVVFNFITSRPPNVTVFKEKLIHFSIQHPEENFAFSTFLMEYEKLKIMSKDNKTSTQTTKHHPLMEGV</sequence>
<accession>A0A1J1J451</accession>
<name>A0A1J1J451_9DIPT</name>
<dbReference type="Proteomes" id="UP000183832">
    <property type="component" value="Unassembled WGS sequence"/>
</dbReference>
<evidence type="ECO:0000313" key="1">
    <source>
        <dbReference type="EMBL" id="CRL06254.1"/>
    </source>
</evidence>
<dbReference type="AlphaFoldDB" id="A0A1J1J451"/>
<keyword evidence="2" id="KW-1185">Reference proteome</keyword>
<dbReference type="EMBL" id="CVRI01000066">
    <property type="protein sequence ID" value="CRL06254.1"/>
    <property type="molecule type" value="Genomic_DNA"/>
</dbReference>
<gene>
    <name evidence="1" type="ORF">CLUMA_CG019214</name>
</gene>
<proteinExistence type="predicted"/>